<name>A0A0H3DLN7_MYCPB</name>
<dbReference type="GO" id="GO:0055052">
    <property type="term" value="C:ATP-binding cassette (ABC) transporter complex, substrate-binding subunit-containing"/>
    <property type="evidence" value="ECO:0007669"/>
    <property type="project" value="TreeGrafter"/>
</dbReference>
<dbReference type="HOGENOM" id="CLU_000604_72_2_14"/>
<dbReference type="SUPFAM" id="SSF50331">
    <property type="entry name" value="MOP-like"/>
    <property type="match status" value="1"/>
</dbReference>
<dbReference type="eggNOG" id="COG3842">
    <property type="taxonomic scope" value="Bacteria"/>
</dbReference>
<reference evidence="7 8" key="1">
    <citation type="journal article" date="2010" name="Appl. Environ. Microbiol.">
        <title>Targeted chromosomal knockouts in Mycoplasma pneumoniae.</title>
        <authorList>
            <person name="Krishnakumar R."/>
            <person name="Assad-Garcia N."/>
            <person name="Benders G.A."/>
            <person name="Phan Q."/>
            <person name="Montague M.G."/>
            <person name="Glass J.I."/>
        </authorList>
    </citation>
    <scope>NUCLEOTIDE SEQUENCE [LARGE SCALE GENOMIC DNA]</scope>
    <source>
        <strain evidence="8">ATCC 15531 / DSM 22911 / NBRC 14401 / NCTC 10119 / FH</strain>
    </source>
</reference>
<dbReference type="PANTHER" id="PTHR43875">
    <property type="entry name" value="MALTODEXTRIN IMPORT ATP-BINDING PROTEIN MSMX"/>
    <property type="match status" value="1"/>
</dbReference>
<dbReference type="PROSITE" id="PS50893">
    <property type="entry name" value="ABC_TRANSPORTER_2"/>
    <property type="match status" value="1"/>
</dbReference>
<dbReference type="KEGG" id="mpj:MPNE_0157"/>
<organism evidence="7 8">
    <name type="scientific">Mycoplasmoides pneumoniae (strain ATCC 15531 / DSM 23978 / CIP 103766 / NBRC 14401 / NCTC 10119 / FH)</name>
    <name type="common">Mycoplasma pneumoniae</name>
    <dbReference type="NCBI Taxonomy" id="722438"/>
    <lineage>
        <taxon>Bacteria</taxon>
        <taxon>Bacillati</taxon>
        <taxon>Mycoplasmatota</taxon>
        <taxon>Mycoplasmoidales</taxon>
        <taxon>Mycoplasmoidaceae</taxon>
        <taxon>Mycoplasmoides</taxon>
    </lineage>
</organism>
<dbReference type="PROSITE" id="PS00211">
    <property type="entry name" value="ABC_TRANSPORTER_1"/>
    <property type="match status" value="1"/>
</dbReference>
<dbReference type="GO" id="GO:0005524">
    <property type="term" value="F:ATP binding"/>
    <property type="evidence" value="ECO:0007669"/>
    <property type="project" value="UniProtKB-KW"/>
</dbReference>
<dbReference type="PATRIC" id="fig|722438.3.peg.147"/>
<dbReference type="PaxDb" id="722438-MPNE_0157"/>
<dbReference type="Pfam" id="PF00005">
    <property type="entry name" value="ABC_tran"/>
    <property type="match status" value="1"/>
</dbReference>
<dbReference type="SUPFAM" id="SSF52540">
    <property type="entry name" value="P-loop containing nucleoside triphosphate hydrolases"/>
    <property type="match status" value="1"/>
</dbReference>
<feature type="domain" description="ABC transporter" evidence="6">
    <location>
        <begin position="13"/>
        <end position="464"/>
    </location>
</feature>
<evidence type="ECO:0000313" key="7">
    <source>
        <dbReference type="EMBL" id="ADK87206.1"/>
    </source>
</evidence>
<dbReference type="Gene3D" id="2.40.50.100">
    <property type="match status" value="1"/>
</dbReference>
<evidence type="ECO:0000313" key="8">
    <source>
        <dbReference type="Proteomes" id="UP000007756"/>
    </source>
</evidence>
<evidence type="ECO:0000256" key="5">
    <source>
        <dbReference type="SAM" id="Coils"/>
    </source>
</evidence>
<dbReference type="Gene3D" id="3.40.50.300">
    <property type="entry name" value="P-loop containing nucleotide triphosphate hydrolases"/>
    <property type="match status" value="2"/>
</dbReference>
<evidence type="ECO:0000256" key="2">
    <source>
        <dbReference type="ARBA" id="ARBA00022448"/>
    </source>
</evidence>
<keyword evidence="5" id="KW-0175">Coiled coil</keyword>
<feature type="coiled-coil region" evidence="5">
    <location>
        <begin position="206"/>
        <end position="250"/>
    </location>
</feature>
<evidence type="ECO:0000259" key="6">
    <source>
        <dbReference type="PROSITE" id="PS50893"/>
    </source>
</evidence>
<accession>A0A0H3DLN7</accession>
<dbReference type="AlphaFoldDB" id="A0A0H3DLN7"/>
<dbReference type="FunFam" id="3.40.50.300:FF:006170">
    <property type="entry name" value="Putative ABC transporter ATP-binding protein MG187"/>
    <property type="match status" value="1"/>
</dbReference>
<evidence type="ECO:0000256" key="3">
    <source>
        <dbReference type="ARBA" id="ARBA00022741"/>
    </source>
</evidence>
<sequence>MEKIQAEKSQSAIEFKNIVVDFGESIAIDNINLTVKKKELVTLLGPSGCGKTTSLSVIAGLIAPTSGQVLFNGYDVTKKPPQQRKLGLVFQNYALYPHMSVFENIVFPLYSDTSWREAIFEKNTWAQHDINCLILKANGATSEELAELNRLMQQRIDEPKRMAYQINDLMVSVFQKQSELEANLKLIPRKKQFAIISLSKETLSQIRDVETKAKAALETADSAEVEQTIKSELKQKLSEIKANYHDEKANIKAYWWEMLANIKTELKTEKTAIKQTNDYAKLKELKWKIHFEPLNLKKQYRSYFKQLKAKYSLKDGNLTESELSQIEELQKRIVSLKDFINRTAKEVAEKLEITKILHKRPANISGGQQQRVAIARAIVRRPKVLLMDEPLSNLDAKLRVQTRQWIRKFQQDLQITTVFVTHDQEEAMSISDTIVCMSTGKVQQIGSPSELYLKPANEFVATFLGSPEMNIVNATVKAGQLLWNESPLVKTKFDLPDGAIRVGFRYDEVTAPKNDGSPVFSGTLISVENLGKHMVGVVESNGVQLNVRLELSHQFEVGNAVKFTIKPNGLHFFDPQTTQRVEVKHV</sequence>
<dbReference type="InterPro" id="IPR008995">
    <property type="entry name" value="Mo/tungstate-bd_C_term_dom"/>
</dbReference>
<comment type="similarity">
    <text evidence="1">Belongs to the ABC transporter superfamily.</text>
</comment>
<dbReference type="InterPro" id="IPR003439">
    <property type="entry name" value="ABC_transporter-like_ATP-bd"/>
</dbReference>
<dbReference type="GeneID" id="66609216"/>
<gene>
    <name evidence="7" type="ordered locus">MPNE_0157</name>
</gene>
<proteinExistence type="inferred from homology"/>
<evidence type="ECO:0000256" key="4">
    <source>
        <dbReference type="ARBA" id="ARBA00022840"/>
    </source>
</evidence>
<dbReference type="STRING" id="722438.F539_00785"/>
<dbReference type="InterPro" id="IPR027417">
    <property type="entry name" value="P-loop_NTPase"/>
</dbReference>
<dbReference type="InterPro" id="IPR047641">
    <property type="entry name" value="ABC_transpr_MalK/UgpC-like"/>
</dbReference>
<evidence type="ECO:0000256" key="1">
    <source>
        <dbReference type="ARBA" id="ARBA00005417"/>
    </source>
</evidence>
<keyword evidence="3" id="KW-0547">Nucleotide-binding</keyword>
<dbReference type="RefSeq" id="WP_014325365.1">
    <property type="nucleotide sequence ID" value="NZ_CP010546.1"/>
</dbReference>
<protein>
    <submittedName>
        <fullName evidence="7">ABC transporter, ATP-binding protein</fullName>
    </submittedName>
</protein>
<dbReference type="GO" id="GO:0016887">
    <property type="term" value="F:ATP hydrolysis activity"/>
    <property type="evidence" value="ECO:0007669"/>
    <property type="project" value="InterPro"/>
</dbReference>
<dbReference type="Gene3D" id="2.40.50.140">
    <property type="entry name" value="Nucleic acid-binding proteins"/>
    <property type="match status" value="1"/>
</dbReference>
<keyword evidence="4 7" id="KW-0067">ATP-binding</keyword>
<keyword evidence="2" id="KW-0813">Transport</keyword>
<dbReference type="EMBL" id="CP002077">
    <property type="protein sequence ID" value="ADK87206.1"/>
    <property type="molecule type" value="Genomic_DNA"/>
</dbReference>
<dbReference type="InterPro" id="IPR017871">
    <property type="entry name" value="ABC_transporter-like_CS"/>
</dbReference>
<dbReference type="InterPro" id="IPR003593">
    <property type="entry name" value="AAA+_ATPase"/>
</dbReference>
<dbReference type="InterPro" id="IPR012340">
    <property type="entry name" value="NA-bd_OB-fold"/>
</dbReference>
<dbReference type="PANTHER" id="PTHR43875:SF1">
    <property type="entry name" value="OSMOPROTECTIVE COMPOUNDS UPTAKE ATP-BINDING PROTEIN GGTA"/>
    <property type="match status" value="1"/>
</dbReference>
<dbReference type="Proteomes" id="UP000007756">
    <property type="component" value="Chromosome"/>
</dbReference>
<dbReference type="SMART" id="SM00382">
    <property type="entry name" value="AAA"/>
    <property type="match status" value="1"/>
</dbReference>